<dbReference type="FunFam" id="3.30.70.270:FF:000001">
    <property type="entry name" value="Diguanylate cyclase domain protein"/>
    <property type="match status" value="1"/>
</dbReference>
<dbReference type="PANTHER" id="PTHR45138">
    <property type="entry name" value="REGULATORY COMPONENTS OF SENSORY TRANSDUCTION SYSTEM"/>
    <property type="match status" value="1"/>
</dbReference>
<comment type="cofactor">
    <cofactor evidence="1">
        <name>Mg(2+)</name>
        <dbReference type="ChEBI" id="CHEBI:18420"/>
    </cofactor>
</comment>
<evidence type="ECO:0000256" key="5">
    <source>
        <dbReference type="ARBA" id="ARBA00022475"/>
    </source>
</evidence>
<dbReference type="CDD" id="cd06225">
    <property type="entry name" value="HAMP"/>
    <property type="match status" value="1"/>
</dbReference>
<dbReference type="InterPro" id="IPR050469">
    <property type="entry name" value="Diguanylate_Cyclase"/>
</dbReference>
<dbReference type="InterPro" id="IPR043128">
    <property type="entry name" value="Rev_trsase/Diguanyl_cyclase"/>
</dbReference>
<evidence type="ECO:0000256" key="1">
    <source>
        <dbReference type="ARBA" id="ARBA00001946"/>
    </source>
</evidence>
<dbReference type="SMART" id="SM00304">
    <property type="entry name" value="HAMP"/>
    <property type="match status" value="1"/>
</dbReference>
<dbReference type="Proteomes" id="UP000198481">
    <property type="component" value="Chromosome I"/>
</dbReference>
<dbReference type="PROSITE" id="PS50885">
    <property type="entry name" value="HAMP"/>
    <property type="match status" value="1"/>
</dbReference>
<evidence type="ECO:0000256" key="7">
    <source>
        <dbReference type="ARBA" id="ARBA00022989"/>
    </source>
</evidence>
<evidence type="ECO:0000256" key="2">
    <source>
        <dbReference type="ARBA" id="ARBA00004533"/>
    </source>
</evidence>
<dbReference type="AlphaFoldDB" id="A0A1H1N165"/>
<keyword evidence="6 10" id="KW-0812">Transmembrane</keyword>
<evidence type="ECO:0000256" key="9">
    <source>
        <dbReference type="ARBA" id="ARBA00034247"/>
    </source>
</evidence>
<dbReference type="GO" id="GO:0007165">
    <property type="term" value="P:signal transduction"/>
    <property type="evidence" value="ECO:0007669"/>
    <property type="project" value="InterPro"/>
</dbReference>
<dbReference type="Pfam" id="PF02743">
    <property type="entry name" value="dCache_1"/>
    <property type="match status" value="1"/>
</dbReference>
<dbReference type="PROSITE" id="PS50887">
    <property type="entry name" value="GGDEF"/>
    <property type="match status" value="1"/>
</dbReference>
<dbReference type="EMBL" id="LT629762">
    <property type="protein sequence ID" value="SDR92871.1"/>
    <property type="molecule type" value="Genomic_DNA"/>
</dbReference>
<dbReference type="Pfam" id="PF00990">
    <property type="entry name" value="GGDEF"/>
    <property type="match status" value="1"/>
</dbReference>
<keyword evidence="7 10" id="KW-1133">Transmembrane helix</keyword>
<evidence type="ECO:0000259" key="11">
    <source>
        <dbReference type="PROSITE" id="PS50885"/>
    </source>
</evidence>
<dbReference type="STRING" id="1148509.SAMN05216222_0321"/>
<comment type="catalytic activity">
    <reaction evidence="9">
        <text>2 GTP = 3',3'-c-di-GMP + 2 diphosphate</text>
        <dbReference type="Rhea" id="RHEA:24898"/>
        <dbReference type="ChEBI" id="CHEBI:33019"/>
        <dbReference type="ChEBI" id="CHEBI:37565"/>
        <dbReference type="ChEBI" id="CHEBI:58805"/>
        <dbReference type="EC" id="2.7.7.65"/>
    </reaction>
</comment>
<feature type="domain" description="GGDEF" evidence="12">
    <location>
        <begin position="453"/>
        <end position="584"/>
    </location>
</feature>
<evidence type="ECO:0000256" key="10">
    <source>
        <dbReference type="SAM" id="Phobius"/>
    </source>
</evidence>
<dbReference type="Gene3D" id="3.30.70.270">
    <property type="match status" value="1"/>
</dbReference>
<feature type="domain" description="HAMP" evidence="11">
    <location>
        <begin position="339"/>
        <end position="392"/>
    </location>
</feature>
<accession>A0A1H1N165</accession>
<dbReference type="GO" id="GO:0052621">
    <property type="term" value="F:diguanylate cyclase activity"/>
    <property type="evidence" value="ECO:0007669"/>
    <property type="project" value="UniProtKB-EC"/>
</dbReference>
<dbReference type="NCBIfam" id="TIGR00254">
    <property type="entry name" value="GGDEF"/>
    <property type="match status" value="1"/>
</dbReference>
<evidence type="ECO:0000256" key="3">
    <source>
        <dbReference type="ARBA" id="ARBA00004651"/>
    </source>
</evidence>
<dbReference type="InterPro" id="IPR003660">
    <property type="entry name" value="HAMP_dom"/>
</dbReference>
<dbReference type="Gene3D" id="6.10.340.10">
    <property type="match status" value="1"/>
</dbReference>
<dbReference type="GO" id="GO:0005886">
    <property type="term" value="C:plasma membrane"/>
    <property type="evidence" value="ECO:0007669"/>
    <property type="project" value="UniProtKB-SubCell"/>
</dbReference>
<dbReference type="SUPFAM" id="SSF55073">
    <property type="entry name" value="Nucleotide cyclase"/>
    <property type="match status" value="1"/>
</dbReference>
<dbReference type="EC" id="2.7.7.65" evidence="4"/>
<protein>
    <recommendedName>
        <fullName evidence="4">diguanylate cyclase</fullName>
        <ecNumber evidence="4">2.7.7.65</ecNumber>
    </recommendedName>
</protein>
<dbReference type="SMART" id="SM00267">
    <property type="entry name" value="GGDEF"/>
    <property type="match status" value="1"/>
</dbReference>
<evidence type="ECO:0000259" key="12">
    <source>
        <dbReference type="PROSITE" id="PS50887"/>
    </source>
</evidence>
<keyword evidence="8 10" id="KW-0472">Membrane</keyword>
<keyword evidence="5" id="KW-1003">Cell membrane</keyword>
<name>A0A1H1N165_9PSED</name>
<sequence>MSDDFAHWLFQTGHNAYHARTLKSGSHFMFKASLRSHLTLWFAGLSLLTLLSVGFYVGHIATAQMRQASGNALLSTAKSAAELLGAQLHERQLEVSLLSRAPLLKRGNLDDPDILTSMELRTQSRAEYAWMGVADGDGRVRQAVNNLLVNQSVKQRPWFQAGLRDDYTGDPHEAVLLAKLLPGSPNGEPLRFIDFAAPIRNAQGQVVGVLGAHAHWSWVTKIVDAAVLQKGTTPAVEALIVDNDGKVLYPEQLAGEQLPNLPMASQQSGATPGWTVGNGYLTSAVAVPTPSSTGLAWYIAVRQPLDIALQPARVLLYKLLLLGVLAAVIFGLVAYYLALYLSRPIEQLARAAKQVGEQQPNVVFPQHHPVLEIAQLVSSIEGMTQSLLGKEHELLEANTSLEATVAQRTAALTQANADLLKLATHDALTGVFNRRRFDEKLAECSLLFQRTGRTFALLFIDADHFKRINDTYGHATGDDVLVQLAQLIQRNTRATDFVARFGGEEFAVLLPELEEPESPEVVAEKIRAAIAQAQFAAVGQVTVSIGVGVAELSDSNASALIKRADERLYQAKAAGRNRVFSTTQTLSAE</sequence>
<evidence type="ECO:0000256" key="4">
    <source>
        <dbReference type="ARBA" id="ARBA00012528"/>
    </source>
</evidence>
<comment type="subcellular location">
    <subcellularLocation>
        <location evidence="2">Cell inner membrane</location>
    </subcellularLocation>
    <subcellularLocation>
        <location evidence="3">Cell membrane</location>
        <topology evidence="3">Multi-pass membrane protein</topology>
    </subcellularLocation>
</comment>
<dbReference type="InterPro" id="IPR000160">
    <property type="entry name" value="GGDEF_dom"/>
</dbReference>
<gene>
    <name evidence="13" type="ORF">SAMN05216222_0321</name>
</gene>
<dbReference type="PANTHER" id="PTHR45138:SF9">
    <property type="entry name" value="DIGUANYLATE CYCLASE DGCM-RELATED"/>
    <property type="match status" value="1"/>
</dbReference>
<evidence type="ECO:0000256" key="6">
    <source>
        <dbReference type="ARBA" id="ARBA00022692"/>
    </source>
</evidence>
<feature type="transmembrane region" description="Helical" evidence="10">
    <location>
        <begin position="319"/>
        <end position="341"/>
    </location>
</feature>
<dbReference type="Gene3D" id="3.30.450.20">
    <property type="entry name" value="PAS domain"/>
    <property type="match status" value="1"/>
</dbReference>
<dbReference type="CDD" id="cd01949">
    <property type="entry name" value="GGDEF"/>
    <property type="match status" value="1"/>
</dbReference>
<proteinExistence type="predicted"/>
<evidence type="ECO:0000256" key="8">
    <source>
        <dbReference type="ARBA" id="ARBA00023136"/>
    </source>
</evidence>
<feature type="transmembrane region" description="Helical" evidence="10">
    <location>
        <begin position="38"/>
        <end position="57"/>
    </location>
</feature>
<reference evidence="13 14" key="1">
    <citation type="submission" date="2016-10" db="EMBL/GenBank/DDBJ databases">
        <authorList>
            <person name="de Groot N.N."/>
        </authorList>
    </citation>
    <scope>NUCLEOTIDE SEQUENCE [LARGE SCALE GENOMIC DNA]</scope>
    <source>
        <strain evidence="13 14">LMG 26867</strain>
    </source>
</reference>
<dbReference type="InterPro" id="IPR033479">
    <property type="entry name" value="dCache_1"/>
</dbReference>
<dbReference type="InterPro" id="IPR029787">
    <property type="entry name" value="Nucleotide_cyclase"/>
</dbReference>
<organism evidence="13 14">
    <name type="scientific">Pseudomonas prosekii</name>
    <dbReference type="NCBI Taxonomy" id="1148509"/>
    <lineage>
        <taxon>Bacteria</taxon>
        <taxon>Pseudomonadati</taxon>
        <taxon>Pseudomonadota</taxon>
        <taxon>Gammaproteobacteria</taxon>
        <taxon>Pseudomonadales</taxon>
        <taxon>Pseudomonadaceae</taxon>
        <taxon>Pseudomonas</taxon>
    </lineage>
</organism>
<evidence type="ECO:0000313" key="13">
    <source>
        <dbReference type="EMBL" id="SDR92871.1"/>
    </source>
</evidence>
<evidence type="ECO:0000313" key="14">
    <source>
        <dbReference type="Proteomes" id="UP000198481"/>
    </source>
</evidence>